<dbReference type="Proteomes" id="UP000435649">
    <property type="component" value="Unassembled WGS sequence"/>
</dbReference>
<keyword evidence="2" id="KW-1185">Reference proteome</keyword>
<dbReference type="RefSeq" id="WP_106051889.1">
    <property type="nucleotide sequence ID" value="NZ_VUNS01000015.1"/>
</dbReference>
<organism evidence="1 2">
    <name type="scientific">Victivallis lenta</name>
    <dbReference type="NCBI Taxonomy" id="2606640"/>
    <lineage>
        <taxon>Bacteria</taxon>
        <taxon>Pseudomonadati</taxon>
        <taxon>Lentisphaerota</taxon>
        <taxon>Lentisphaeria</taxon>
        <taxon>Victivallales</taxon>
        <taxon>Victivallaceae</taxon>
        <taxon>Victivallis</taxon>
    </lineage>
</organism>
<sequence>MQSAVVIEIASFLAGPFYDFNFSVQIQFVSTVSHPFRLVNFHFNIVPRNRKVKPETAIAHEVV</sequence>
<dbReference type="EMBL" id="VUNS01000015">
    <property type="protein sequence ID" value="MST98098.1"/>
    <property type="molecule type" value="Genomic_DNA"/>
</dbReference>
<evidence type="ECO:0000313" key="2">
    <source>
        <dbReference type="Proteomes" id="UP000435649"/>
    </source>
</evidence>
<comment type="caution">
    <text evidence="1">The sequence shown here is derived from an EMBL/GenBank/DDBJ whole genome shotgun (WGS) entry which is preliminary data.</text>
</comment>
<proteinExistence type="predicted"/>
<protein>
    <submittedName>
        <fullName evidence="1">Uncharacterized protein</fullName>
    </submittedName>
</protein>
<dbReference type="AlphaFoldDB" id="A0A844G6L3"/>
<gene>
    <name evidence="1" type="ORF">FYJ85_13725</name>
</gene>
<name>A0A844G6L3_9BACT</name>
<accession>A0A844G6L3</accession>
<reference evidence="1 2" key="1">
    <citation type="submission" date="2019-08" db="EMBL/GenBank/DDBJ databases">
        <title>In-depth cultivation of the pig gut microbiome towards novel bacterial diversity and tailored functional studies.</title>
        <authorList>
            <person name="Wylensek D."/>
            <person name="Hitch T.C.A."/>
            <person name="Clavel T."/>
        </authorList>
    </citation>
    <scope>NUCLEOTIDE SEQUENCE [LARGE SCALE GENOMIC DNA]</scope>
    <source>
        <strain evidence="1 2">BBE-744-WT-12</strain>
    </source>
</reference>
<evidence type="ECO:0000313" key="1">
    <source>
        <dbReference type="EMBL" id="MST98098.1"/>
    </source>
</evidence>